<organism evidence="1 2">
    <name type="scientific">Citrus unshiu</name>
    <name type="common">Satsuma mandarin</name>
    <name type="synonym">Citrus nobilis var. unshiu</name>
    <dbReference type="NCBI Taxonomy" id="55188"/>
    <lineage>
        <taxon>Eukaryota</taxon>
        <taxon>Viridiplantae</taxon>
        <taxon>Streptophyta</taxon>
        <taxon>Embryophyta</taxon>
        <taxon>Tracheophyta</taxon>
        <taxon>Spermatophyta</taxon>
        <taxon>Magnoliopsida</taxon>
        <taxon>eudicotyledons</taxon>
        <taxon>Gunneridae</taxon>
        <taxon>Pentapetalae</taxon>
        <taxon>rosids</taxon>
        <taxon>malvids</taxon>
        <taxon>Sapindales</taxon>
        <taxon>Rutaceae</taxon>
        <taxon>Aurantioideae</taxon>
        <taxon>Citrus</taxon>
    </lineage>
</organism>
<comment type="caution">
    <text evidence="1">The sequence shown here is derived from an EMBL/GenBank/DDBJ whole genome shotgun (WGS) entry which is preliminary data.</text>
</comment>
<accession>A0A2H5QPM6</accession>
<dbReference type="Proteomes" id="UP000236630">
    <property type="component" value="Unassembled WGS sequence"/>
</dbReference>
<sequence length="62" mass="7715">MFCFCRLFFPLYVSGIFMLHHSQDCRFLIPPFTQQYFKSDLYWMLRLQWISIILKIPMLNLY</sequence>
<name>A0A2H5QPM6_CITUN</name>
<gene>
    <name evidence="1" type="ORF">CUMW_249910</name>
</gene>
<evidence type="ECO:0000313" key="1">
    <source>
        <dbReference type="EMBL" id="GAY66584.1"/>
    </source>
</evidence>
<reference evidence="1 2" key="1">
    <citation type="journal article" date="2017" name="Front. Genet.">
        <title>Draft sequencing of the heterozygous diploid genome of Satsuma (Citrus unshiu Marc.) using a hybrid assembly approach.</title>
        <authorList>
            <person name="Shimizu T."/>
            <person name="Tanizawa Y."/>
            <person name="Mochizuki T."/>
            <person name="Nagasaki H."/>
            <person name="Yoshioka T."/>
            <person name="Toyoda A."/>
            <person name="Fujiyama A."/>
            <person name="Kaminuma E."/>
            <person name="Nakamura Y."/>
        </authorList>
    </citation>
    <scope>NUCLEOTIDE SEQUENCE [LARGE SCALE GENOMIC DNA]</scope>
    <source>
        <strain evidence="2">cv. Miyagawa wase</strain>
    </source>
</reference>
<evidence type="ECO:0000313" key="2">
    <source>
        <dbReference type="Proteomes" id="UP000236630"/>
    </source>
</evidence>
<dbReference type="AlphaFoldDB" id="A0A2H5QPM6"/>
<dbReference type="EMBL" id="BDQV01000594">
    <property type="protein sequence ID" value="GAY66584.1"/>
    <property type="molecule type" value="Genomic_DNA"/>
</dbReference>
<proteinExistence type="predicted"/>
<protein>
    <submittedName>
        <fullName evidence="1">Uncharacterized protein</fullName>
    </submittedName>
</protein>
<keyword evidence="2" id="KW-1185">Reference proteome</keyword>